<evidence type="ECO:0000313" key="4">
    <source>
        <dbReference type="Proteomes" id="UP001164746"/>
    </source>
</evidence>
<evidence type="ECO:0000259" key="2">
    <source>
        <dbReference type="Pfam" id="PF20231"/>
    </source>
</evidence>
<feature type="domain" description="DUF6589" evidence="2">
    <location>
        <begin position="555"/>
        <end position="968"/>
    </location>
</feature>
<dbReference type="PROSITE" id="PS51257">
    <property type="entry name" value="PROKAR_LIPOPROTEIN"/>
    <property type="match status" value="1"/>
</dbReference>
<organism evidence="3 4">
    <name type="scientific">Mya arenaria</name>
    <name type="common">Soft-shell clam</name>
    <dbReference type="NCBI Taxonomy" id="6604"/>
    <lineage>
        <taxon>Eukaryota</taxon>
        <taxon>Metazoa</taxon>
        <taxon>Spiralia</taxon>
        <taxon>Lophotrochozoa</taxon>
        <taxon>Mollusca</taxon>
        <taxon>Bivalvia</taxon>
        <taxon>Autobranchia</taxon>
        <taxon>Heteroconchia</taxon>
        <taxon>Euheterodonta</taxon>
        <taxon>Imparidentia</taxon>
        <taxon>Neoheterodontei</taxon>
        <taxon>Myida</taxon>
        <taxon>Myoidea</taxon>
        <taxon>Myidae</taxon>
        <taxon>Mya</taxon>
    </lineage>
</organism>
<keyword evidence="4" id="KW-1185">Reference proteome</keyword>
<accession>A0ABY7G3Z4</accession>
<protein>
    <recommendedName>
        <fullName evidence="2">DUF6589 domain-containing protein</fullName>
    </recommendedName>
</protein>
<dbReference type="Proteomes" id="UP001164746">
    <property type="component" value="Chromosome 15"/>
</dbReference>
<feature type="region of interest" description="Disordered" evidence="1">
    <location>
        <begin position="1037"/>
        <end position="1074"/>
    </location>
</feature>
<evidence type="ECO:0000313" key="3">
    <source>
        <dbReference type="EMBL" id="WAR28244.1"/>
    </source>
</evidence>
<sequence length="1074" mass="121181">MEIRKRHHTGVCGGTGCCGGGVGSGGGGVGASPVLLEKTRSPGKRKKRKSLTALSPLLLIKKWSDDERGFMCDAMNEGASWTDCVRKLNTQYQSNRSVKACKLLYSRINKSVTLKDASVQTDWSLGVRDYCTLNTPVTEETLEDIKYVDDAESRDACSDITSQGLQTVERDGCTIDDSNMSGVHTKFVTLTIAEEQPLEHGDGSVFASVDSMSADQIDALDSLPVESQARPSDPGDGSVLEFPLCTSGDGVDSMSATQINAIDSQQVATLQARPLDPSSISQQQQVDDHGSSDHSLPQPADHLYAKIKQSKRQSILDKILLNQKLTVKVLNKGLPTEENQDFTVGELISQYNSRPELLKNRKIGKLSVLMKKDFDSLKTIEMKDIIEEFDENFPELLQLILSIMLPKSKRNNEKALANILPRWGLVYSVIIQARIPQLSRLQRAVAMCLADNICDQKVYDRLNRIGVSSPYCVTINVIKEAGSQYSKLLTERLKEGKQIRLIGDNLNFTVGVKEETSSHHRHMQHRFTSTALISEHMYLSKPTTPQIDIRDISMDHLLITDIEFAELKTDICSIVADILSSFLPQLSFLKAVFPTLAKPDEYCQTEIVPLPCLPFNENKYQDDVKILEWYQSLLTKILDNSNQDKATKFVIGGDQLTRERLSEALLLRLNNEDPEDRFNNIGRCVFEFFHLGMNYLKTAIFDRLWNENGKIEVGTMRRECERIFRKNIDPNVSNSYEDDKRFVVGFVEAYVVEAAMEFFNLENLDSSLDVSIESSEDKQEWGKERLMQFVEEFIFPIWTHGRRIDIPIIQPKTAMLRPKLPDKKKDYGHFVLEVGMTFIYFLKLVKQPSREKFLLILKMIMLQLRGSNEKSKYAREISRMLYSVMGIREAFQVFQACFVSSSGLPDQNVPADLVQEWNVKTSKAHIKHMFANKTDNNITYRTAALPGINQIGENLDLQLGTMKRAKKHKQKNDQSDILTVMNDLRRIRPFNHTEQRKYDAFSKIKMSPTEDVDMEKFKEWFKLKKWFTADNLGLASGRPDKGFSTPSGTSSVGTGSTPDLGPSGSALGVPEICH</sequence>
<dbReference type="EMBL" id="CP111026">
    <property type="protein sequence ID" value="WAR28244.1"/>
    <property type="molecule type" value="Genomic_DNA"/>
</dbReference>
<gene>
    <name evidence="3" type="ORF">MAR_013948</name>
</gene>
<reference evidence="3" key="1">
    <citation type="submission" date="2022-11" db="EMBL/GenBank/DDBJ databases">
        <title>Centuries of genome instability and evolution in soft-shell clam transmissible cancer (bioRxiv).</title>
        <authorList>
            <person name="Hart S.F.M."/>
            <person name="Yonemitsu M.A."/>
            <person name="Giersch R.M."/>
            <person name="Beal B.F."/>
            <person name="Arriagada G."/>
            <person name="Davis B.W."/>
            <person name="Ostrander E.A."/>
            <person name="Goff S.P."/>
            <person name="Metzger M.J."/>
        </authorList>
    </citation>
    <scope>NUCLEOTIDE SEQUENCE</scope>
    <source>
        <strain evidence="3">MELC-2E11</strain>
        <tissue evidence="3">Siphon/mantle</tissue>
    </source>
</reference>
<evidence type="ECO:0000256" key="1">
    <source>
        <dbReference type="SAM" id="MobiDB-lite"/>
    </source>
</evidence>
<dbReference type="InterPro" id="IPR046496">
    <property type="entry name" value="DUF6589"/>
</dbReference>
<proteinExistence type="predicted"/>
<feature type="region of interest" description="Disordered" evidence="1">
    <location>
        <begin position="268"/>
        <end position="299"/>
    </location>
</feature>
<name>A0ABY7G3Z4_MYAAR</name>
<dbReference type="Pfam" id="PF20231">
    <property type="entry name" value="DUF6589"/>
    <property type="match status" value="1"/>
</dbReference>
<feature type="compositionally biased region" description="Low complexity" evidence="1">
    <location>
        <begin position="1042"/>
        <end position="1057"/>
    </location>
</feature>